<gene>
    <name evidence="3" type="ORF">GCM10009104_22370</name>
</gene>
<dbReference type="PANTHER" id="PTHR34406">
    <property type="entry name" value="PROTEIN YCEI"/>
    <property type="match status" value="1"/>
</dbReference>
<comment type="caution">
    <text evidence="3">The sequence shown here is derived from an EMBL/GenBank/DDBJ whole genome shotgun (WGS) entry which is preliminary data.</text>
</comment>
<dbReference type="SUPFAM" id="SSF101874">
    <property type="entry name" value="YceI-like"/>
    <property type="match status" value="1"/>
</dbReference>
<dbReference type="EMBL" id="BAAAET010000003">
    <property type="protein sequence ID" value="GAA0694429.1"/>
    <property type="molecule type" value="Genomic_DNA"/>
</dbReference>
<protein>
    <submittedName>
        <fullName evidence="3">YceI family protein</fullName>
    </submittedName>
</protein>
<evidence type="ECO:0000313" key="4">
    <source>
        <dbReference type="Proteomes" id="UP001499915"/>
    </source>
</evidence>
<dbReference type="PANTHER" id="PTHR34406:SF1">
    <property type="entry name" value="PROTEIN YCEI"/>
    <property type="match status" value="1"/>
</dbReference>
<dbReference type="InterPro" id="IPR036761">
    <property type="entry name" value="TTHA0802/YceI-like_sf"/>
</dbReference>
<evidence type="ECO:0000313" key="3">
    <source>
        <dbReference type="EMBL" id="GAA0694429.1"/>
    </source>
</evidence>
<keyword evidence="4" id="KW-1185">Reference proteome</keyword>
<dbReference type="SMART" id="SM00867">
    <property type="entry name" value="YceI"/>
    <property type="match status" value="1"/>
</dbReference>
<proteinExistence type="predicted"/>
<evidence type="ECO:0000256" key="1">
    <source>
        <dbReference type="SAM" id="SignalP"/>
    </source>
</evidence>
<dbReference type="Gene3D" id="2.40.128.110">
    <property type="entry name" value="Lipid/polyisoprenoid-binding, YceI-like"/>
    <property type="match status" value="1"/>
</dbReference>
<dbReference type="InterPro" id="IPR007372">
    <property type="entry name" value="Lipid/polyisoprenoid-bd_YceI"/>
</dbReference>
<feature type="signal peptide" evidence="1">
    <location>
        <begin position="1"/>
        <end position="19"/>
    </location>
</feature>
<evidence type="ECO:0000259" key="2">
    <source>
        <dbReference type="SMART" id="SM00867"/>
    </source>
</evidence>
<feature type="domain" description="Lipid/polyisoprenoid-binding YceI-like" evidence="2">
    <location>
        <begin position="21"/>
        <end position="181"/>
    </location>
</feature>
<feature type="chain" id="PRO_5047360492" evidence="1">
    <location>
        <begin position="20"/>
        <end position="184"/>
    </location>
</feature>
<dbReference type="Pfam" id="PF04264">
    <property type="entry name" value="YceI"/>
    <property type="match status" value="1"/>
</dbReference>
<name>A0ABN1I785_9GAMM</name>
<keyword evidence="1" id="KW-0732">Signal</keyword>
<dbReference type="Proteomes" id="UP001499915">
    <property type="component" value="Unassembled WGS sequence"/>
</dbReference>
<sequence length="184" mass="21091">MKTLTAVILLCLLSSPARAIQWHMDPDSSRLMFEASYQGEPVPGEFRHFQARLTLDPRRTDNAELDVRVDMQSTDLGSSELDEGAATAEWLDITRYPQAEFHSQQIRQVDETQYIATGTLSLKGVERKIELPFRFQEEGQVALMSGEALMQRSWFNIGTGEWSTDEFIGFDVTLSFEVKWQREH</sequence>
<accession>A0ABN1I785</accession>
<organism evidence="3 4">
    <name type="scientific">Marinobacterium maritimum</name>
    <dbReference type="NCBI Taxonomy" id="500162"/>
    <lineage>
        <taxon>Bacteria</taxon>
        <taxon>Pseudomonadati</taxon>
        <taxon>Pseudomonadota</taxon>
        <taxon>Gammaproteobacteria</taxon>
        <taxon>Oceanospirillales</taxon>
        <taxon>Oceanospirillaceae</taxon>
        <taxon>Marinobacterium</taxon>
    </lineage>
</organism>
<dbReference type="RefSeq" id="WP_343805942.1">
    <property type="nucleotide sequence ID" value="NZ_BAAAET010000003.1"/>
</dbReference>
<reference evidence="3 4" key="1">
    <citation type="journal article" date="2019" name="Int. J. Syst. Evol. Microbiol.">
        <title>The Global Catalogue of Microorganisms (GCM) 10K type strain sequencing project: providing services to taxonomists for standard genome sequencing and annotation.</title>
        <authorList>
            <consortium name="The Broad Institute Genomics Platform"/>
            <consortium name="The Broad Institute Genome Sequencing Center for Infectious Disease"/>
            <person name="Wu L."/>
            <person name="Ma J."/>
        </authorList>
    </citation>
    <scope>NUCLEOTIDE SEQUENCE [LARGE SCALE GENOMIC DNA]</scope>
    <source>
        <strain evidence="3 4">JCM 15134</strain>
    </source>
</reference>